<dbReference type="Proteomes" id="UP000697995">
    <property type="component" value="Unassembled WGS sequence"/>
</dbReference>
<dbReference type="SUPFAM" id="SSF51905">
    <property type="entry name" value="FAD/NAD(P)-binding domain"/>
    <property type="match status" value="1"/>
</dbReference>
<dbReference type="RefSeq" id="WP_133217655.1">
    <property type="nucleotide sequence ID" value="NZ_NRSG01000007.1"/>
</dbReference>
<sequence>MSIVIIGTGPAGRAAASVLPQAVVIARPDATAWHAEPGLVWVEDAAGIRAVPFARLLLAADEPLLLLALDCAFADGRPVVGPSGETSQAGIFAAGVVLGATTAEEAARQGAIAARVLAGLPPEGAIATPPPRPLPEVARLDPLAVAQLLESPPGTERSAAALAQAGLRGGRLTSVVAPARNAGFAALAALAPAVLTPRGAQPDAERL</sequence>
<proteinExistence type="predicted"/>
<dbReference type="InterPro" id="IPR036188">
    <property type="entry name" value="FAD/NAD-bd_sf"/>
</dbReference>
<evidence type="ECO:0000313" key="2">
    <source>
        <dbReference type="Proteomes" id="UP000697995"/>
    </source>
</evidence>
<gene>
    <name evidence="1" type="ORF">CKO45_02060</name>
</gene>
<reference evidence="1 2" key="1">
    <citation type="journal article" date="2020" name="Microorganisms">
        <title>Osmotic Adaptation and Compatible Solute Biosynthesis of Phototrophic Bacteria as Revealed from Genome Analyses.</title>
        <authorList>
            <person name="Imhoff J.F."/>
            <person name="Rahn T."/>
            <person name="Kunzel S."/>
            <person name="Keller A."/>
            <person name="Neulinger S.C."/>
        </authorList>
    </citation>
    <scope>NUCLEOTIDE SEQUENCE [LARGE SCALE GENOMIC DNA]</scope>
    <source>
        <strain evidence="1 2">DSM 15382</strain>
    </source>
</reference>
<protein>
    <submittedName>
        <fullName evidence="1">Uncharacterized protein</fullName>
    </submittedName>
</protein>
<keyword evidence="2" id="KW-1185">Reference proteome</keyword>
<accession>A0ABS1CRE0</accession>
<comment type="caution">
    <text evidence="1">The sequence shown here is derived from an EMBL/GenBank/DDBJ whole genome shotgun (WGS) entry which is preliminary data.</text>
</comment>
<evidence type="ECO:0000313" key="1">
    <source>
        <dbReference type="EMBL" id="MBK1657011.1"/>
    </source>
</evidence>
<organism evidence="1 2">
    <name type="scientific">Paracraurococcus ruber</name>
    <dbReference type="NCBI Taxonomy" id="77675"/>
    <lineage>
        <taxon>Bacteria</taxon>
        <taxon>Pseudomonadati</taxon>
        <taxon>Pseudomonadota</taxon>
        <taxon>Alphaproteobacteria</taxon>
        <taxon>Acetobacterales</taxon>
        <taxon>Roseomonadaceae</taxon>
        <taxon>Paracraurococcus</taxon>
    </lineage>
</organism>
<dbReference type="EMBL" id="NRSG01000007">
    <property type="protein sequence ID" value="MBK1657011.1"/>
    <property type="molecule type" value="Genomic_DNA"/>
</dbReference>
<name>A0ABS1CRE0_9PROT</name>